<sequence length="191" mass="20327">MTGSSDEELGGSERLKGSATVVLGFSARRCRETVSSCGFLCMMGRLTSLLHIFIKEVNDIGALAAGATVLDVGSFSLLHARQAWLVAENVLTPSDKKESRVPSSPSRMEVSRGCHVGRILASSSLLMWAVKPPAGGMADYLLAALQMLPLTEPSSAFVFFLHFAGSPVWGFLLSLWRAAQAAEVGRSEVPA</sequence>
<accession>A0A6G1BL92</accession>
<dbReference type="Proteomes" id="UP000479710">
    <property type="component" value="Unassembled WGS sequence"/>
</dbReference>
<dbReference type="AlphaFoldDB" id="A0A6G1BL92"/>
<comment type="caution">
    <text evidence="2">The sequence shown here is derived from an EMBL/GenBank/DDBJ whole genome shotgun (WGS) entry which is preliminary data.</text>
</comment>
<keyword evidence="1" id="KW-1133">Transmembrane helix</keyword>
<name>A0A6G1BL92_9ORYZ</name>
<reference evidence="2 3" key="1">
    <citation type="submission" date="2019-11" db="EMBL/GenBank/DDBJ databases">
        <title>Whole genome sequence of Oryza granulata.</title>
        <authorList>
            <person name="Li W."/>
        </authorList>
    </citation>
    <scope>NUCLEOTIDE SEQUENCE [LARGE SCALE GENOMIC DNA]</scope>
    <source>
        <strain evidence="3">cv. Menghai</strain>
        <tissue evidence="2">Leaf</tissue>
    </source>
</reference>
<keyword evidence="3" id="KW-1185">Reference proteome</keyword>
<proteinExistence type="predicted"/>
<keyword evidence="1" id="KW-0812">Transmembrane</keyword>
<gene>
    <name evidence="2" type="ORF">E2562_013649</name>
</gene>
<evidence type="ECO:0000313" key="3">
    <source>
        <dbReference type="Proteomes" id="UP000479710"/>
    </source>
</evidence>
<evidence type="ECO:0000313" key="2">
    <source>
        <dbReference type="EMBL" id="KAF0888193.1"/>
    </source>
</evidence>
<organism evidence="2 3">
    <name type="scientific">Oryza meyeriana var. granulata</name>
    <dbReference type="NCBI Taxonomy" id="110450"/>
    <lineage>
        <taxon>Eukaryota</taxon>
        <taxon>Viridiplantae</taxon>
        <taxon>Streptophyta</taxon>
        <taxon>Embryophyta</taxon>
        <taxon>Tracheophyta</taxon>
        <taxon>Spermatophyta</taxon>
        <taxon>Magnoliopsida</taxon>
        <taxon>Liliopsida</taxon>
        <taxon>Poales</taxon>
        <taxon>Poaceae</taxon>
        <taxon>BOP clade</taxon>
        <taxon>Oryzoideae</taxon>
        <taxon>Oryzeae</taxon>
        <taxon>Oryzinae</taxon>
        <taxon>Oryza</taxon>
        <taxon>Oryza meyeriana</taxon>
    </lineage>
</organism>
<keyword evidence="1" id="KW-0472">Membrane</keyword>
<dbReference type="EMBL" id="SPHZ02000012">
    <property type="protein sequence ID" value="KAF0888193.1"/>
    <property type="molecule type" value="Genomic_DNA"/>
</dbReference>
<protein>
    <submittedName>
        <fullName evidence="2">Uncharacterized protein</fullName>
    </submittedName>
</protein>
<feature type="transmembrane region" description="Helical" evidence="1">
    <location>
        <begin position="156"/>
        <end position="176"/>
    </location>
</feature>
<evidence type="ECO:0000256" key="1">
    <source>
        <dbReference type="SAM" id="Phobius"/>
    </source>
</evidence>